<dbReference type="Gene3D" id="2.60.220.50">
    <property type="match status" value="1"/>
</dbReference>
<dbReference type="Pfam" id="PF00002">
    <property type="entry name" value="7tm_2"/>
    <property type="match status" value="1"/>
</dbReference>
<feature type="transmembrane region" description="Helical" evidence="6">
    <location>
        <begin position="905"/>
        <end position="927"/>
    </location>
</feature>
<evidence type="ECO:0000259" key="8">
    <source>
        <dbReference type="PROSITE" id="PS50261"/>
    </source>
</evidence>
<feature type="transmembrane region" description="Helical" evidence="6">
    <location>
        <begin position="844"/>
        <end position="866"/>
    </location>
</feature>
<evidence type="ECO:0000256" key="7">
    <source>
        <dbReference type="SAM" id="SignalP"/>
    </source>
</evidence>
<name>A0AAW1MMM4_POPJA</name>
<feature type="transmembrane region" description="Helical" evidence="6">
    <location>
        <begin position="1060"/>
        <end position="1082"/>
    </location>
</feature>
<reference evidence="9 10" key="1">
    <citation type="journal article" date="2024" name="BMC Genomics">
        <title>De novo assembly and annotation of Popillia japonica's genome with initial clues to its potential as an invasive pest.</title>
        <authorList>
            <person name="Cucini C."/>
            <person name="Boschi S."/>
            <person name="Funari R."/>
            <person name="Cardaioli E."/>
            <person name="Iannotti N."/>
            <person name="Marturano G."/>
            <person name="Paoli F."/>
            <person name="Bruttini M."/>
            <person name="Carapelli A."/>
            <person name="Frati F."/>
            <person name="Nardi F."/>
        </authorList>
    </citation>
    <scope>NUCLEOTIDE SEQUENCE [LARGE SCALE GENOMIC DNA]</scope>
    <source>
        <strain evidence="9">DMR45628</strain>
    </source>
</reference>
<dbReference type="PANTHER" id="PTHR47767">
    <property type="entry name" value="ADHESION G PROTEIN-COUPLED RECEPTOR G7"/>
    <property type="match status" value="1"/>
</dbReference>
<evidence type="ECO:0000256" key="5">
    <source>
        <dbReference type="SAM" id="MobiDB-lite"/>
    </source>
</evidence>
<feature type="transmembrane region" description="Helical" evidence="6">
    <location>
        <begin position="948"/>
        <end position="966"/>
    </location>
</feature>
<dbReference type="CDD" id="cd15040">
    <property type="entry name" value="7tmB2_Adhesion"/>
    <property type="match status" value="1"/>
</dbReference>
<accession>A0AAW1MMM4</accession>
<feature type="transmembrane region" description="Helical" evidence="6">
    <location>
        <begin position="878"/>
        <end position="899"/>
    </location>
</feature>
<feature type="domain" description="G-protein coupled receptors family 2 profile 2" evidence="8">
    <location>
        <begin position="842"/>
        <end position="1084"/>
    </location>
</feature>
<comment type="caution">
    <text evidence="9">The sequence shown here is derived from an EMBL/GenBank/DDBJ whole genome shotgun (WGS) entry which is preliminary data.</text>
</comment>
<keyword evidence="2 6" id="KW-0812">Transmembrane</keyword>
<feature type="compositionally biased region" description="Basic and acidic residues" evidence="5">
    <location>
        <begin position="78"/>
        <end position="90"/>
    </location>
</feature>
<keyword evidence="4 6" id="KW-0472">Membrane</keyword>
<dbReference type="Gene3D" id="1.20.1070.10">
    <property type="entry name" value="Rhodopsin 7-helix transmembrane proteins"/>
    <property type="match status" value="1"/>
</dbReference>
<feature type="transmembrane region" description="Helical" evidence="6">
    <location>
        <begin position="1031"/>
        <end position="1054"/>
    </location>
</feature>
<dbReference type="AlphaFoldDB" id="A0AAW1MMM4"/>
<evidence type="ECO:0000313" key="9">
    <source>
        <dbReference type="EMBL" id="KAK9747388.1"/>
    </source>
</evidence>
<dbReference type="Proteomes" id="UP001458880">
    <property type="component" value="Unassembled WGS sequence"/>
</dbReference>
<sequence length="1127" mass="127134">MDKKLLRICCIILLSLQALKTHKDKPGGSNCWGSRRYHCNNDKSNDKGSSSSSDKSSSESWGDKDKEEESEDEGEVASYEKETEASRSIDDGYSYEVDNSTGEEAQCFQNYCFYLAKNTTYPPNCPYQDKVSFAEYSSIIFSVIATIFDLYYWMDVTRSEEYGYYEWLELGDNYGNIFNHANNTGGDCMIIQVGIKKSYRTTNCNNYNQGLCIHRLRDRNNSFCDLYKKICGTTLECQCKAKNVRFTCQRGCENYVTPTDCAICQEKFESYPEPSIDLQFISAKGKIYITIKNSWKLAYVNDDKLVFCFTDVYQASTTKVKDRYHHEEVEEVKVIEDTVIYSITPRDLGPGTYWCEGFKYPYLTKVKSDSIIADIAGSYTANFVLNLTLNLNEDYTFLPYNLHIKATQIVDDVVGYDFKSIRPAYISPTFNEGSNVNISIHLTTSPESDTTEAYSAVNESLTVMDSQGLTIDAFTNSKICIANTIILENFEISWPEIELGQITPPIGVYLQSDGTSITRNCTGSFQTGAEWGEVIGRVSSSKEVSAITQSLIDLRDSGKSPNEMNLALKEVISGGGDDIIAYDVYIIAQIFYDIAKSGEPFDMGVYAENIEYIIGFDEDILRAAQLNLNATDTILYSLDLALIASINNNRDHNITVTITSNIYAQVVNLKANNIIGLAVYSDGNGDYLMENITRDTNLNEILDEDLVFAVFLPPNLLSQILSEQELEEEINVVTAVFFTGTLFNSQNTTHSQDGLILSMFIDKFQPVYLHEPIPIVFRSPRNKNGERYCGFWKYGIDELWVNILGSWSINNEAINNGTFQLCRFTHLTHFALLVSGVDDHVLNYISIVGCVLSIFGVAGIFATALVSKSWREGSGTKILLNYSAAILIQMIALLCSDLIDEESQRGLCIFTGIVIHYTIISQFFWMLSISYLQYRKFVQVLVQEPRNIVIKSCTFAWLTPLILIIITSASNIDTYHRDNNCYLWGLGLYLGVFLPVIGVISINAVIFVLIFKSVLYQKTQAYGVNKKLIGLKIKLAVILFFLMGFSWIFGLFAGVLKSLFLSYIFSITATIQGLVLYLYFVVCNKTTRKLWLRKINQLRSLFNPESQLVNEDTKSNSSSSDDFKVKK</sequence>
<feature type="compositionally biased region" description="Low complexity" evidence="5">
    <location>
        <begin position="47"/>
        <end position="60"/>
    </location>
</feature>
<evidence type="ECO:0000256" key="6">
    <source>
        <dbReference type="SAM" id="Phobius"/>
    </source>
</evidence>
<dbReference type="GO" id="GO:0007166">
    <property type="term" value="P:cell surface receptor signaling pathway"/>
    <property type="evidence" value="ECO:0007669"/>
    <property type="project" value="InterPro"/>
</dbReference>
<feature type="transmembrane region" description="Helical" evidence="6">
    <location>
        <begin position="986"/>
        <end position="1011"/>
    </location>
</feature>
<dbReference type="InterPro" id="IPR000832">
    <property type="entry name" value="GPCR_2_secretin-like"/>
</dbReference>
<evidence type="ECO:0000313" key="10">
    <source>
        <dbReference type="Proteomes" id="UP001458880"/>
    </source>
</evidence>
<dbReference type="InterPro" id="IPR053066">
    <property type="entry name" value="ADGR_G7"/>
</dbReference>
<keyword evidence="10" id="KW-1185">Reference proteome</keyword>
<keyword evidence="3 6" id="KW-1133">Transmembrane helix</keyword>
<dbReference type="GO" id="GO:0016020">
    <property type="term" value="C:membrane"/>
    <property type="evidence" value="ECO:0007669"/>
    <property type="project" value="UniProtKB-SubCell"/>
</dbReference>
<dbReference type="EMBL" id="JASPKY010000031">
    <property type="protein sequence ID" value="KAK9747388.1"/>
    <property type="molecule type" value="Genomic_DNA"/>
</dbReference>
<evidence type="ECO:0000256" key="4">
    <source>
        <dbReference type="ARBA" id="ARBA00023136"/>
    </source>
</evidence>
<dbReference type="GO" id="GO:0004930">
    <property type="term" value="F:G protein-coupled receptor activity"/>
    <property type="evidence" value="ECO:0007669"/>
    <property type="project" value="InterPro"/>
</dbReference>
<feature type="region of interest" description="Disordered" evidence="5">
    <location>
        <begin position="41"/>
        <end position="95"/>
    </location>
</feature>
<evidence type="ECO:0000256" key="1">
    <source>
        <dbReference type="ARBA" id="ARBA00004141"/>
    </source>
</evidence>
<organism evidence="9 10">
    <name type="scientific">Popillia japonica</name>
    <name type="common">Japanese beetle</name>
    <dbReference type="NCBI Taxonomy" id="7064"/>
    <lineage>
        <taxon>Eukaryota</taxon>
        <taxon>Metazoa</taxon>
        <taxon>Ecdysozoa</taxon>
        <taxon>Arthropoda</taxon>
        <taxon>Hexapoda</taxon>
        <taxon>Insecta</taxon>
        <taxon>Pterygota</taxon>
        <taxon>Neoptera</taxon>
        <taxon>Endopterygota</taxon>
        <taxon>Coleoptera</taxon>
        <taxon>Polyphaga</taxon>
        <taxon>Scarabaeiformia</taxon>
        <taxon>Scarabaeidae</taxon>
        <taxon>Rutelinae</taxon>
        <taxon>Popillia</taxon>
    </lineage>
</organism>
<protein>
    <submittedName>
        <fullName evidence="9">7 transmembrane receptor (Secretin family)</fullName>
    </submittedName>
</protein>
<gene>
    <name evidence="9" type="ORF">QE152_g5316</name>
</gene>
<evidence type="ECO:0000256" key="2">
    <source>
        <dbReference type="ARBA" id="ARBA00022692"/>
    </source>
</evidence>
<proteinExistence type="predicted"/>
<comment type="subcellular location">
    <subcellularLocation>
        <location evidence="1">Membrane</location>
        <topology evidence="1">Multi-pass membrane protein</topology>
    </subcellularLocation>
</comment>
<feature type="chain" id="PRO_5043777406" evidence="7">
    <location>
        <begin position="22"/>
        <end position="1127"/>
    </location>
</feature>
<dbReference type="InterPro" id="IPR017981">
    <property type="entry name" value="GPCR_2-like_7TM"/>
</dbReference>
<feature type="signal peptide" evidence="7">
    <location>
        <begin position="1"/>
        <end position="21"/>
    </location>
</feature>
<keyword evidence="9" id="KW-0675">Receptor</keyword>
<dbReference type="PANTHER" id="PTHR47767:SF1">
    <property type="entry name" value="ADHESION G PROTEIN-COUPLED RECEPTOR G7"/>
    <property type="match status" value="1"/>
</dbReference>
<dbReference type="PROSITE" id="PS50261">
    <property type="entry name" value="G_PROTEIN_RECEP_F2_4"/>
    <property type="match status" value="1"/>
</dbReference>
<evidence type="ECO:0000256" key="3">
    <source>
        <dbReference type="ARBA" id="ARBA00022989"/>
    </source>
</evidence>
<dbReference type="InterPro" id="IPR046338">
    <property type="entry name" value="GAIN_dom_sf"/>
</dbReference>
<keyword evidence="7" id="KW-0732">Signal</keyword>